<protein>
    <submittedName>
        <fullName evidence="2">Zinc transporter ZupT</fullName>
    </submittedName>
</protein>
<feature type="transmembrane region" description="Helical" evidence="1">
    <location>
        <begin position="214"/>
        <end position="234"/>
    </location>
</feature>
<feature type="transmembrane region" description="Helical" evidence="1">
    <location>
        <begin position="148"/>
        <end position="171"/>
    </location>
</feature>
<feature type="transmembrane region" description="Helical" evidence="1">
    <location>
        <begin position="314"/>
        <end position="333"/>
    </location>
</feature>
<feature type="transmembrane region" description="Helical" evidence="1">
    <location>
        <begin position="183"/>
        <end position="202"/>
    </location>
</feature>
<proteinExistence type="predicted"/>
<dbReference type="Proteomes" id="UP000265800">
    <property type="component" value="Unassembled WGS sequence"/>
</dbReference>
<dbReference type="EMBL" id="QWKZ01000055">
    <property type="protein sequence ID" value="RIH84798.1"/>
    <property type="molecule type" value="Genomic_DNA"/>
</dbReference>
<evidence type="ECO:0000313" key="3">
    <source>
        <dbReference type="Proteomes" id="UP000265800"/>
    </source>
</evidence>
<accession>A0A399ELF0</accession>
<feature type="transmembrane region" description="Helical" evidence="1">
    <location>
        <begin position="15"/>
        <end position="35"/>
    </location>
</feature>
<evidence type="ECO:0000313" key="2">
    <source>
        <dbReference type="EMBL" id="RIH84798.1"/>
    </source>
</evidence>
<comment type="caution">
    <text evidence="2">The sequence shown here is derived from an EMBL/GenBank/DDBJ whole genome shotgun (WGS) entry which is preliminary data.</text>
</comment>
<sequence length="399" mass="42126">MSVERNTTPANKGGFGWALALVPLLLLGLVLAYLVTTGGGLRELAGPPLEKVTIQRITLPEPGVIKVEVVNDGPQAVTIPQVLVDEAYWEFSAEPSTTIPRLGRATFTIPYPWVAEEAHAVTLITRLGTTFEGEIPAAVQTPSLDAGLFWRFGLVGLYVGVVPVVLGMLWYPWMRRLGRRAMSFVLSLTVGLLVYLAVGTWLDAQEFAAELPAFWQGIPAVILVALIALGVLVATGSHRPGASGERSPLSLAYQIALGIGLHNLGEGLAIGAAFSAGEAALGTFLVLGFTLHNITEGVGIVAPIVRQNPGLKHFALLALLAGGPAILGTWIGGFAFNPVLATLFLAVGVGAILQVVWEVGRLVAKDSARLELPTLNWVNLGGFVAGVAVMYLTAFMVKF</sequence>
<dbReference type="OrthoDB" id="9787346at2"/>
<name>A0A399ELF0_9DEIN</name>
<keyword evidence="1" id="KW-0472">Membrane</keyword>
<feature type="transmembrane region" description="Helical" evidence="1">
    <location>
        <begin position="280"/>
        <end position="302"/>
    </location>
</feature>
<keyword evidence="3" id="KW-1185">Reference proteome</keyword>
<keyword evidence="1" id="KW-1133">Transmembrane helix</keyword>
<organism evidence="2 3">
    <name type="scientific">Meiothermus luteus</name>
    <dbReference type="NCBI Taxonomy" id="2026184"/>
    <lineage>
        <taxon>Bacteria</taxon>
        <taxon>Thermotogati</taxon>
        <taxon>Deinococcota</taxon>
        <taxon>Deinococci</taxon>
        <taxon>Thermales</taxon>
        <taxon>Thermaceae</taxon>
        <taxon>Meiothermus</taxon>
    </lineage>
</organism>
<evidence type="ECO:0000256" key="1">
    <source>
        <dbReference type="SAM" id="Phobius"/>
    </source>
</evidence>
<feature type="transmembrane region" description="Helical" evidence="1">
    <location>
        <begin position="377"/>
        <end position="397"/>
    </location>
</feature>
<reference evidence="2 3" key="1">
    <citation type="submission" date="2018-08" db="EMBL/GenBank/DDBJ databases">
        <title>Meiothermus luteus KCTC 52599 genome sequencing project.</title>
        <authorList>
            <person name="Da Costa M.S."/>
            <person name="Albuquerque L."/>
            <person name="Raposo P."/>
            <person name="Froufe H.J.C."/>
            <person name="Barroso C.S."/>
            <person name="Egas C."/>
        </authorList>
    </citation>
    <scope>NUCLEOTIDE SEQUENCE [LARGE SCALE GENOMIC DNA]</scope>
    <source>
        <strain evidence="2 3">KCTC 52599</strain>
    </source>
</reference>
<dbReference type="RefSeq" id="WP_119360379.1">
    <property type="nucleotide sequence ID" value="NZ_QWKZ01000055.1"/>
</dbReference>
<feature type="transmembrane region" description="Helical" evidence="1">
    <location>
        <begin position="339"/>
        <end position="357"/>
    </location>
</feature>
<dbReference type="AlphaFoldDB" id="A0A399ELF0"/>
<keyword evidence="1" id="KW-0812">Transmembrane</keyword>
<feature type="transmembrane region" description="Helical" evidence="1">
    <location>
        <begin position="255"/>
        <end position="274"/>
    </location>
</feature>
<gene>
    <name evidence="2" type="primary">zupT</name>
    <name evidence="2" type="ORF">Mlute_01783</name>
</gene>